<dbReference type="InterPro" id="IPR050320">
    <property type="entry name" value="N5-glutamine_MTase"/>
</dbReference>
<sequence length="280" mass="29467">MTSTVGAALRDATARLGEEWARIDAELLMAHALGLTRSAMLIGAMRDPVPAGFAPLLERRLAGEPVPYILGTAEFYGRTFAVSPDVLIPRADSESVVAAALEAKPDARRVLDCGTGSGALLLTLLAELPAAHGIGIDRSEAALRIATANAAGLNLADRARFELADWTVDGWANGLGRFDLVIANPPYVSLGALPGEFDALLDENVQMYEPAGALFAGPEGLDDYRILVPQLKNLLEPNGVVVLEIGATQAGEVTVMSHEAGFAVTLRHDLAGRPRGLILT</sequence>
<proteinExistence type="inferred from homology"/>
<dbReference type="Gene3D" id="3.40.50.150">
    <property type="entry name" value="Vaccinia Virus protein VP39"/>
    <property type="match status" value="1"/>
</dbReference>
<dbReference type="InterPro" id="IPR002052">
    <property type="entry name" value="DNA_methylase_N6_adenine_CS"/>
</dbReference>
<dbReference type="PANTHER" id="PTHR18895">
    <property type="entry name" value="HEMK METHYLTRANSFERASE"/>
    <property type="match status" value="1"/>
</dbReference>
<keyword evidence="8" id="KW-1185">Reference proteome</keyword>
<feature type="binding site" evidence="4">
    <location>
        <position position="137"/>
    </location>
    <ligand>
        <name>S-adenosyl-L-methionine</name>
        <dbReference type="ChEBI" id="CHEBI:59789"/>
    </ligand>
</feature>
<comment type="similarity">
    <text evidence="4">Belongs to the protein N5-glutamine methyltransferase family. PrmC subfamily.</text>
</comment>
<evidence type="ECO:0000256" key="1">
    <source>
        <dbReference type="ARBA" id="ARBA00022603"/>
    </source>
</evidence>
<dbReference type="Proteomes" id="UP000663637">
    <property type="component" value="Chromosome"/>
</dbReference>
<dbReference type="NCBIfam" id="TIGR00536">
    <property type="entry name" value="hemK_fam"/>
    <property type="match status" value="1"/>
</dbReference>
<dbReference type="PROSITE" id="PS00092">
    <property type="entry name" value="N6_MTASE"/>
    <property type="match status" value="1"/>
</dbReference>
<feature type="binding site" evidence="4">
    <location>
        <begin position="184"/>
        <end position="187"/>
    </location>
    <ligand>
        <name>substrate</name>
    </ligand>
</feature>
<dbReference type="CDD" id="cd02440">
    <property type="entry name" value="AdoMet_MTases"/>
    <property type="match status" value="1"/>
</dbReference>
<keyword evidence="2 4" id="KW-0808">Transferase</keyword>
<dbReference type="SUPFAM" id="SSF53335">
    <property type="entry name" value="S-adenosyl-L-methionine-dependent methyltransferases"/>
    <property type="match status" value="1"/>
</dbReference>
<evidence type="ECO:0000313" key="7">
    <source>
        <dbReference type="EMBL" id="QSB44872.1"/>
    </source>
</evidence>
<dbReference type="EMBL" id="CP061510">
    <property type="protein sequence ID" value="QSB44872.1"/>
    <property type="molecule type" value="Genomic_DNA"/>
</dbReference>
<evidence type="ECO:0000256" key="2">
    <source>
        <dbReference type="ARBA" id="ARBA00022679"/>
    </source>
</evidence>
<accession>A0ABX7KBY8</accession>
<keyword evidence="1 4" id="KW-0489">Methyltransferase</keyword>
<feature type="domain" description="Release factor glutamine methyltransferase N-terminal" evidence="6">
    <location>
        <begin position="8"/>
        <end position="71"/>
    </location>
</feature>
<dbReference type="GO" id="GO:0032259">
    <property type="term" value="P:methylation"/>
    <property type="evidence" value="ECO:0007669"/>
    <property type="project" value="UniProtKB-KW"/>
</dbReference>
<dbReference type="Pfam" id="PF17827">
    <property type="entry name" value="PrmC_N"/>
    <property type="match status" value="1"/>
</dbReference>
<dbReference type="InterPro" id="IPR040758">
    <property type="entry name" value="PrmC_N"/>
</dbReference>
<dbReference type="NCBIfam" id="TIGR03534">
    <property type="entry name" value="RF_mod_PrmC"/>
    <property type="match status" value="1"/>
</dbReference>
<evidence type="ECO:0000256" key="4">
    <source>
        <dbReference type="HAMAP-Rule" id="MF_02126"/>
    </source>
</evidence>
<dbReference type="InterPro" id="IPR019874">
    <property type="entry name" value="RF_methyltr_PrmC"/>
</dbReference>
<protein>
    <recommendedName>
        <fullName evidence="4">Release factor glutamine methyltransferase</fullName>
        <shortName evidence="4">RF MTase</shortName>
        <ecNumber evidence="4">2.1.1.297</ecNumber>
    </recommendedName>
    <alternativeName>
        <fullName evidence="4">N5-glutamine methyltransferase PrmC</fullName>
    </alternativeName>
    <alternativeName>
        <fullName evidence="4">Protein-(glutamine-N5) MTase PrmC</fullName>
    </alternativeName>
    <alternativeName>
        <fullName evidence="4">Protein-glutamine N-methyltransferase PrmC</fullName>
    </alternativeName>
</protein>
<evidence type="ECO:0000259" key="6">
    <source>
        <dbReference type="Pfam" id="PF17827"/>
    </source>
</evidence>
<gene>
    <name evidence="4 7" type="primary">prmC</name>
    <name evidence="7" type="ORF">IDJ81_01470</name>
</gene>
<feature type="binding site" evidence="4">
    <location>
        <begin position="114"/>
        <end position="118"/>
    </location>
    <ligand>
        <name>S-adenosyl-L-methionine</name>
        <dbReference type="ChEBI" id="CHEBI:59789"/>
    </ligand>
</feature>
<dbReference type="HAMAP" id="MF_02126">
    <property type="entry name" value="RF_methyltr_PrmC"/>
    <property type="match status" value="1"/>
</dbReference>
<dbReference type="InterPro" id="IPR029063">
    <property type="entry name" value="SAM-dependent_MTases_sf"/>
</dbReference>
<dbReference type="PANTHER" id="PTHR18895:SF74">
    <property type="entry name" value="MTRF1L RELEASE FACTOR GLUTAMINE METHYLTRANSFERASE"/>
    <property type="match status" value="1"/>
</dbReference>
<organism evidence="7 8">
    <name type="scientific">Tsuneonella flava</name>
    <dbReference type="NCBI Taxonomy" id="2055955"/>
    <lineage>
        <taxon>Bacteria</taxon>
        <taxon>Pseudomonadati</taxon>
        <taxon>Pseudomonadota</taxon>
        <taxon>Alphaproteobacteria</taxon>
        <taxon>Sphingomonadales</taxon>
        <taxon>Erythrobacteraceae</taxon>
        <taxon>Tsuneonella</taxon>
    </lineage>
</organism>
<evidence type="ECO:0000259" key="5">
    <source>
        <dbReference type="Pfam" id="PF13847"/>
    </source>
</evidence>
<dbReference type="RefSeq" id="WP_205443018.1">
    <property type="nucleotide sequence ID" value="NZ_CP061510.1"/>
</dbReference>
<feature type="domain" description="Methyltransferase" evidence="5">
    <location>
        <begin position="107"/>
        <end position="244"/>
    </location>
</feature>
<comment type="catalytic activity">
    <reaction evidence="4">
        <text>L-glutaminyl-[peptide chain release factor] + S-adenosyl-L-methionine = N(5)-methyl-L-glutaminyl-[peptide chain release factor] + S-adenosyl-L-homocysteine + H(+)</text>
        <dbReference type="Rhea" id="RHEA:42896"/>
        <dbReference type="Rhea" id="RHEA-COMP:10271"/>
        <dbReference type="Rhea" id="RHEA-COMP:10272"/>
        <dbReference type="ChEBI" id="CHEBI:15378"/>
        <dbReference type="ChEBI" id="CHEBI:30011"/>
        <dbReference type="ChEBI" id="CHEBI:57856"/>
        <dbReference type="ChEBI" id="CHEBI:59789"/>
        <dbReference type="ChEBI" id="CHEBI:61891"/>
        <dbReference type="EC" id="2.1.1.297"/>
    </reaction>
</comment>
<keyword evidence="3 4" id="KW-0949">S-adenosyl-L-methionine</keyword>
<dbReference type="EC" id="2.1.1.297" evidence="4"/>
<feature type="binding site" evidence="4">
    <location>
        <position position="184"/>
    </location>
    <ligand>
        <name>S-adenosyl-L-methionine</name>
        <dbReference type="ChEBI" id="CHEBI:59789"/>
    </ligand>
</feature>
<evidence type="ECO:0000256" key="3">
    <source>
        <dbReference type="ARBA" id="ARBA00022691"/>
    </source>
</evidence>
<comment type="function">
    <text evidence="4">Methylates the class 1 translation termination release factors RF1/PrfA and RF2/PrfB on the glutamine residue of the universally conserved GGQ motif.</text>
</comment>
<dbReference type="GO" id="GO:0102559">
    <property type="term" value="F:peptide chain release factor N(5)-glutamine methyltransferase activity"/>
    <property type="evidence" value="ECO:0007669"/>
    <property type="project" value="UniProtKB-EC"/>
</dbReference>
<dbReference type="InterPro" id="IPR025714">
    <property type="entry name" value="Methyltranfer_dom"/>
</dbReference>
<feature type="binding site" evidence="4">
    <location>
        <position position="166"/>
    </location>
    <ligand>
        <name>S-adenosyl-L-methionine</name>
        <dbReference type="ChEBI" id="CHEBI:59789"/>
    </ligand>
</feature>
<reference evidence="7 8" key="1">
    <citation type="submission" date="2020-09" db="EMBL/GenBank/DDBJ databases">
        <title>Complete genome sequence of altererythrobacter flavus SS-21NJ, isolated from Dongying oil sludge in Shandong province.</title>
        <authorList>
            <person name="Sun S."/>
            <person name="Zhang Z."/>
        </authorList>
    </citation>
    <scope>NUCLEOTIDE SEQUENCE [LARGE SCALE GENOMIC DNA]</scope>
    <source>
        <strain evidence="7 8">SS-21NJ</strain>
    </source>
</reference>
<dbReference type="Gene3D" id="1.10.8.10">
    <property type="entry name" value="DNA helicase RuvA subunit, C-terminal domain"/>
    <property type="match status" value="1"/>
</dbReference>
<name>A0ABX7KBY8_9SPHN</name>
<evidence type="ECO:0000313" key="8">
    <source>
        <dbReference type="Proteomes" id="UP000663637"/>
    </source>
</evidence>
<dbReference type="InterPro" id="IPR004556">
    <property type="entry name" value="HemK-like"/>
</dbReference>
<dbReference type="Pfam" id="PF13847">
    <property type="entry name" value="Methyltransf_31"/>
    <property type="match status" value="1"/>
</dbReference>